<dbReference type="NCBIfam" id="TIGR00043">
    <property type="entry name" value="rRNA maturation RNase YbeY"/>
    <property type="match status" value="1"/>
</dbReference>
<dbReference type="SUPFAM" id="SSF55486">
    <property type="entry name" value="Metalloproteases ('zincins'), catalytic domain"/>
    <property type="match status" value="1"/>
</dbReference>
<gene>
    <name evidence="8" type="primary">ybeY</name>
    <name evidence="9" type="ORF">MOMA_08701</name>
</gene>
<dbReference type="GO" id="GO:0008270">
    <property type="term" value="F:zinc ion binding"/>
    <property type="evidence" value="ECO:0007669"/>
    <property type="project" value="UniProtKB-UniRule"/>
</dbReference>
<dbReference type="Pfam" id="PF02130">
    <property type="entry name" value="YbeY"/>
    <property type="match status" value="1"/>
</dbReference>
<feature type="binding site" evidence="8">
    <location>
        <position position="158"/>
    </location>
    <ligand>
        <name>Zn(2+)</name>
        <dbReference type="ChEBI" id="CHEBI:29105"/>
        <note>catalytic</note>
    </ligand>
</feature>
<comment type="function">
    <text evidence="8">Single strand-specific metallo-endoribonuclease involved in late-stage 70S ribosome quality control and in maturation of the 3' terminus of the 16S rRNA.</text>
</comment>
<keyword evidence="2 8" id="KW-0690">Ribosome biogenesis</keyword>
<keyword evidence="8" id="KW-0963">Cytoplasm</keyword>
<dbReference type="InterPro" id="IPR023091">
    <property type="entry name" value="MetalPrtase_cat_dom_sf_prd"/>
</dbReference>
<reference evidence="9 10" key="1">
    <citation type="journal article" date="2013" name="Genome Announc.">
        <title>Genome Sequence of Moraxella macacae 0408225, a Novel Bacterial Species Isolated from a Cynomolgus Macaque with Epistaxis.</title>
        <authorList>
            <person name="Ladner J.T."/>
            <person name="Whitehouse C.A."/>
            <person name="Koroleva G.I."/>
            <person name="Palacios G.F."/>
        </authorList>
    </citation>
    <scope>NUCLEOTIDE SEQUENCE [LARGE SCALE GENOMIC DNA]</scope>
    <source>
        <strain evidence="9 10">0408225</strain>
    </source>
</reference>
<evidence type="ECO:0000256" key="1">
    <source>
        <dbReference type="ARBA" id="ARBA00010875"/>
    </source>
</evidence>
<comment type="cofactor">
    <cofactor evidence="8">
        <name>Zn(2+)</name>
        <dbReference type="ChEBI" id="CHEBI:29105"/>
    </cofactor>
    <text evidence="8">Binds 1 zinc ion.</text>
</comment>
<dbReference type="InterPro" id="IPR020549">
    <property type="entry name" value="YbeY_CS"/>
</dbReference>
<feature type="binding site" evidence="8">
    <location>
        <position position="164"/>
    </location>
    <ligand>
        <name>Zn(2+)</name>
        <dbReference type="ChEBI" id="CHEBI:29105"/>
        <note>catalytic</note>
    </ligand>
</feature>
<dbReference type="RefSeq" id="WP_009502184.1">
    <property type="nucleotide sequence ID" value="NZ_ANIN01000002.1"/>
</dbReference>
<keyword evidence="6 8" id="KW-0378">Hydrolase</keyword>
<dbReference type="PANTHER" id="PTHR46986:SF1">
    <property type="entry name" value="ENDORIBONUCLEASE YBEY, CHLOROPLASTIC"/>
    <property type="match status" value="1"/>
</dbReference>
<dbReference type="Gene3D" id="3.40.390.30">
    <property type="entry name" value="Metalloproteases ('zincins'), catalytic domain"/>
    <property type="match status" value="1"/>
</dbReference>
<name>L2F794_9GAMM</name>
<evidence type="ECO:0000313" key="10">
    <source>
        <dbReference type="Proteomes" id="UP000023795"/>
    </source>
</evidence>
<organism evidence="9 10">
    <name type="scientific">Moraxella macacae 0408225</name>
    <dbReference type="NCBI Taxonomy" id="1230338"/>
    <lineage>
        <taxon>Bacteria</taxon>
        <taxon>Pseudomonadati</taxon>
        <taxon>Pseudomonadota</taxon>
        <taxon>Gammaproteobacteria</taxon>
        <taxon>Moraxellales</taxon>
        <taxon>Moraxellaceae</taxon>
        <taxon>Moraxella</taxon>
    </lineage>
</organism>
<evidence type="ECO:0000256" key="5">
    <source>
        <dbReference type="ARBA" id="ARBA00022759"/>
    </source>
</evidence>
<evidence type="ECO:0000256" key="4">
    <source>
        <dbReference type="ARBA" id="ARBA00022723"/>
    </source>
</evidence>
<comment type="caution">
    <text evidence="9">The sequence shown here is derived from an EMBL/GenBank/DDBJ whole genome shotgun (WGS) entry which is preliminary data.</text>
</comment>
<accession>L2F794</accession>
<feature type="binding site" evidence="8">
    <location>
        <position position="154"/>
    </location>
    <ligand>
        <name>Zn(2+)</name>
        <dbReference type="ChEBI" id="CHEBI:29105"/>
        <note>catalytic</note>
    </ligand>
</feature>
<sequence>MNNTQQNLSLDIAISFHDNLIDPQKQSDKQNFANIERYYAHDKIENILTNILDYLNNNPDIILPNLPRAWLKKPLALDIYVTEASEARAINFDARGKDYATNILSYPGDLTPNFVEILPNLPLGELVVCHEVVVKQAHEQQKSLDHHLTHLLVHGILHLMGFDHELGQQQQDEMEQIEIAVLHHLGIANPYE</sequence>
<dbReference type="GO" id="GO:0006364">
    <property type="term" value="P:rRNA processing"/>
    <property type="evidence" value="ECO:0007669"/>
    <property type="project" value="UniProtKB-UniRule"/>
</dbReference>
<dbReference type="OrthoDB" id="9807740at2"/>
<dbReference type="STRING" id="1230338.MOMA_08701"/>
<dbReference type="GO" id="GO:0005737">
    <property type="term" value="C:cytoplasm"/>
    <property type="evidence" value="ECO:0007669"/>
    <property type="project" value="UniProtKB-SubCell"/>
</dbReference>
<evidence type="ECO:0000256" key="6">
    <source>
        <dbReference type="ARBA" id="ARBA00022801"/>
    </source>
</evidence>
<comment type="subcellular location">
    <subcellularLocation>
        <location evidence="8">Cytoplasm</location>
    </subcellularLocation>
</comment>
<dbReference type="eggNOG" id="COG0319">
    <property type="taxonomic scope" value="Bacteria"/>
</dbReference>
<keyword evidence="3 8" id="KW-0540">Nuclease</keyword>
<dbReference type="HAMAP" id="MF_00009">
    <property type="entry name" value="Endoribonucl_YbeY"/>
    <property type="match status" value="1"/>
</dbReference>
<dbReference type="AlphaFoldDB" id="L2F794"/>
<dbReference type="PANTHER" id="PTHR46986">
    <property type="entry name" value="ENDORIBONUCLEASE YBEY, CHLOROPLASTIC"/>
    <property type="match status" value="1"/>
</dbReference>
<proteinExistence type="inferred from homology"/>
<evidence type="ECO:0000256" key="3">
    <source>
        <dbReference type="ARBA" id="ARBA00022722"/>
    </source>
</evidence>
<dbReference type="EC" id="3.1.-.-" evidence="8"/>
<evidence type="ECO:0000256" key="8">
    <source>
        <dbReference type="HAMAP-Rule" id="MF_00009"/>
    </source>
</evidence>
<protein>
    <recommendedName>
        <fullName evidence="8">Endoribonuclease YbeY</fullName>
        <ecNumber evidence="8">3.1.-.-</ecNumber>
    </recommendedName>
</protein>
<evidence type="ECO:0000256" key="2">
    <source>
        <dbReference type="ARBA" id="ARBA00022517"/>
    </source>
</evidence>
<evidence type="ECO:0000256" key="7">
    <source>
        <dbReference type="ARBA" id="ARBA00022833"/>
    </source>
</evidence>
<keyword evidence="7 8" id="KW-0862">Zinc</keyword>
<evidence type="ECO:0000313" key="9">
    <source>
        <dbReference type="EMBL" id="ELA08626.1"/>
    </source>
</evidence>
<comment type="similarity">
    <text evidence="1 8">Belongs to the endoribonuclease YbeY family.</text>
</comment>
<dbReference type="Proteomes" id="UP000023795">
    <property type="component" value="Unassembled WGS sequence"/>
</dbReference>
<dbReference type="PATRIC" id="fig|1230338.3.peg.1868"/>
<dbReference type="GO" id="GO:0004521">
    <property type="term" value="F:RNA endonuclease activity"/>
    <property type="evidence" value="ECO:0007669"/>
    <property type="project" value="UniProtKB-UniRule"/>
</dbReference>
<keyword evidence="4 8" id="KW-0479">Metal-binding</keyword>
<dbReference type="PROSITE" id="PS01306">
    <property type="entry name" value="UPF0054"/>
    <property type="match status" value="1"/>
</dbReference>
<keyword evidence="10" id="KW-1185">Reference proteome</keyword>
<dbReference type="InterPro" id="IPR002036">
    <property type="entry name" value="YbeY"/>
</dbReference>
<keyword evidence="5 8" id="KW-0255">Endonuclease</keyword>
<dbReference type="EMBL" id="ANIN01000002">
    <property type="protein sequence ID" value="ELA08626.1"/>
    <property type="molecule type" value="Genomic_DNA"/>
</dbReference>
<keyword evidence="8" id="KW-0698">rRNA processing</keyword>
<dbReference type="GO" id="GO:0004222">
    <property type="term" value="F:metalloendopeptidase activity"/>
    <property type="evidence" value="ECO:0007669"/>
    <property type="project" value="InterPro"/>
</dbReference>